<dbReference type="PROSITE" id="PS50234">
    <property type="entry name" value="VWFA"/>
    <property type="match status" value="1"/>
</dbReference>
<dbReference type="PANTHER" id="PTHR22550:SF18">
    <property type="entry name" value="VWFA DOMAIN-CONTAINING PROTEIN"/>
    <property type="match status" value="1"/>
</dbReference>
<dbReference type="SUPFAM" id="SSF53300">
    <property type="entry name" value="vWA-like"/>
    <property type="match status" value="1"/>
</dbReference>
<evidence type="ECO:0000313" key="2">
    <source>
        <dbReference type="EMBL" id="MBB3168546.1"/>
    </source>
</evidence>
<evidence type="ECO:0000313" key="3">
    <source>
        <dbReference type="Proteomes" id="UP000559987"/>
    </source>
</evidence>
<name>A0A839URQ6_9GAMM</name>
<dbReference type="Proteomes" id="UP000559987">
    <property type="component" value="Unassembled WGS sequence"/>
</dbReference>
<reference evidence="2 3" key="1">
    <citation type="submission" date="2020-08" db="EMBL/GenBank/DDBJ databases">
        <title>Genomic Encyclopedia of Type Strains, Phase III (KMG-III): the genomes of soil and plant-associated and newly described type strains.</title>
        <authorList>
            <person name="Whitman W."/>
        </authorList>
    </citation>
    <scope>NUCLEOTIDE SEQUENCE [LARGE SCALE GENOMIC DNA]</scope>
    <source>
        <strain evidence="2 3">CECT 8571</strain>
    </source>
</reference>
<evidence type="ECO:0000259" key="1">
    <source>
        <dbReference type="PROSITE" id="PS50234"/>
    </source>
</evidence>
<sequence length="341" mass="37132">MLSLDWPWLILLLPLPWLVRRMLPAAESQRAALAAPTTMFPAKAPAAERKTAHDSKIGTLLMYIIWGALIIAAAGPRWQGDPVELPNTGRDLLLAVDISGSMKTPDMFFGDQAVSRLHAVKAVVHEFVERRKGDRLGLVLFGSQAYLQAPLTFDRDTVGTLLQEAQLGFAGENTAIGDVIGLAVKRLRNRPETSRVMILLTDGANTAGNISPRQAAEVAAAANVKIYTIGLGADQLRVPGLLGTDFGARTVNPSIDLDEATLTHIAELTNGRYFRARNPQELQQIYQLLDQLEPSDQETEVFRPQKSLFHWPLGLALIGSIAGLLLRHRTSLGLDSMGGTH</sequence>
<dbReference type="InterPro" id="IPR036465">
    <property type="entry name" value="vWFA_dom_sf"/>
</dbReference>
<keyword evidence="3" id="KW-1185">Reference proteome</keyword>
<dbReference type="PANTHER" id="PTHR22550">
    <property type="entry name" value="SPORE GERMINATION PROTEIN"/>
    <property type="match status" value="1"/>
</dbReference>
<feature type="domain" description="VWFA" evidence="1">
    <location>
        <begin position="91"/>
        <end position="292"/>
    </location>
</feature>
<protein>
    <submittedName>
        <fullName evidence="2">Ca-activated chloride channel family protein</fullName>
    </submittedName>
</protein>
<gene>
    <name evidence="2" type="ORF">FHS30_001730</name>
</gene>
<comment type="caution">
    <text evidence="2">The sequence shown here is derived from an EMBL/GenBank/DDBJ whole genome shotgun (WGS) entry which is preliminary data.</text>
</comment>
<dbReference type="EMBL" id="JACHXZ010000002">
    <property type="protein sequence ID" value="MBB3168546.1"/>
    <property type="molecule type" value="Genomic_DNA"/>
</dbReference>
<dbReference type="AlphaFoldDB" id="A0A839URQ6"/>
<accession>A0A839URQ6</accession>
<dbReference type="Gene3D" id="3.40.50.410">
    <property type="entry name" value="von Willebrand factor, type A domain"/>
    <property type="match status" value="1"/>
</dbReference>
<dbReference type="RefSeq" id="WP_343048970.1">
    <property type="nucleotide sequence ID" value="NZ_JACHXZ010000002.1"/>
</dbReference>
<organism evidence="2 3">
    <name type="scientific">Simiduia aestuariiviva</name>
    <dbReference type="NCBI Taxonomy" id="1510459"/>
    <lineage>
        <taxon>Bacteria</taxon>
        <taxon>Pseudomonadati</taxon>
        <taxon>Pseudomonadota</taxon>
        <taxon>Gammaproteobacteria</taxon>
        <taxon>Cellvibrionales</taxon>
        <taxon>Cellvibrionaceae</taxon>
        <taxon>Simiduia</taxon>
    </lineage>
</organism>
<dbReference type="SMART" id="SM00327">
    <property type="entry name" value="VWA"/>
    <property type="match status" value="1"/>
</dbReference>
<dbReference type="InterPro" id="IPR002035">
    <property type="entry name" value="VWF_A"/>
</dbReference>
<proteinExistence type="predicted"/>
<dbReference type="Pfam" id="PF00092">
    <property type="entry name" value="VWA"/>
    <property type="match status" value="1"/>
</dbReference>
<dbReference type="InterPro" id="IPR050768">
    <property type="entry name" value="UPF0353/GerABKA_families"/>
</dbReference>